<feature type="transmembrane region" description="Helical" evidence="1">
    <location>
        <begin position="62"/>
        <end position="80"/>
    </location>
</feature>
<sequence>MSLIIFELDLSLYLPPCPPMVIPPSSLLPSGLTIDGRSVSGAPYNIKEDYLTSIPSYSGLSVFPHCIIFTLAALYCTFISETSKSCPQRLVYSLRLMVFGQVAMVPVLLVFGVERCFDFWHVTVGLVMQGVFIEIVPILSKGGKRE</sequence>
<dbReference type="OrthoDB" id="204095at2759"/>
<dbReference type="EMBL" id="BRXY01000322">
    <property type="protein sequence ID" value="GMH87043.1"/>
    <property type="molecule type" value="Genomic_DNA"/>
</dbReference>
<gene>
    <name evidence="2" type="ORF">TrST_g1514</name>
</gene>
<accession>A0A9W7ERG1</accession>
<comment type="caution">
    <text evidence="2">The sequence shown here is derived from an EMBL/GenBank/DDBJ whole genome shotgun (WGS) entry which is preliminary data.</text>
</comment>
<proteinExistence type="predicted"/>
<dbReference type="Proteomes" id="UP001165085">
    <property type="component" value="Unassembled WGS sequence"/>
</dbReference>
<keyword evidence="1" id="KW-1133">Transmembrane helix</keyword>
<keyword evidence="1" id="KW-0472">Membrane</keyword>
<evidence type="ECO:0000256" key="1">
    <source>
        <dbReference type="SAM" id="Phobius"/>
    </source>
</evidence>
<feature type="transmembrane region" description="Helical" evidence="1">
    <location>
        <begin position="92"/>
        <end position="113"/>
    </location>
</feature>
<keyword evidence="3" id="KW-1185">Reference proteome</keyword>
<evidence type="ECO:0000313" key="3">
    <source>
        <dbReference type="Proteomes" id="UP001165085"/>
    </source>
</evidence>
<dbReference type="AlphaFoldDB" id="A0A9W7ERG1"/>
<keyword evidence="1" id="KW-0812">Transmembrane</keyword>
<organism evidence="2 3">
    <name type="scientific">Triparma strigata</name>
    <dbReference type="NCBI Taxonomy" id="1606541"/>
    <lineage>
        <taxon>Eukaryota</taxon>
        <taxon>Sar</taxon>
        <taxon>Stramenopiles</taxon>
        <taxon>Ochrophyta</taxon>
        <taxon>Bolidophyceae</taxon>
        <taxon>Parmales</taxon>
        <taxon>Triparmaceae</taxon>
        <taxon>Triparma</taxon>
    </lineage>
</organism>
<protein>
    <submittedName>
        <fullName evidence="2">Uncharacterized protein</fullName>
    </submittedName>
</protein>
<reference evidence="3" key="1">
    <citation type="journal article" date="2023" name="Commun. Biol.">
        <title>Genome analysis of Parmales, the sister group of diatoms, reveals the evolutionary specialization of diatoms from phago-mixotrophs to photoautotrophs.</title>
        <authorList>
            <person name="Ban H."/>
            <person name="Sato S."/>
            <person name="Yoshikawa S."/>
            <person name="Yamada K."/>
            <person name="Nakamura Y."/>
            <person name="Ichinomiya M."/>
            <person name="Sato N."/>
            <person name="Blanc-Mathieu R."/>
            <person name="Endo H."/>
            <person name="Kuwata A."/>
            <person name="Ogata H."/>
        </authorList>
    </citation>
    <scope>NUCLEOTIDE SEQUENCE [LARGE SCALE GENOMIC DNA]</scope>
    <source>
        <strain evidence="3">NIES 3701</strain>
    </source>
</reference>
<name>A0A9W7ERG1_9STRA</name>
<evidence type="ECO:0000313" key="2">
    <source>
        <dbReference type="EMBL" id="GMH87043.1"/>
    </source>
</evidence>
<feature type="transmembrane region" description="Helical" evidence="1">
    <location>
        <begin position="119"/>
        <end position="139"/>
    </location>
</feature>